<dbReference type="EMBL" id="CP097092">
    <property type="protein sequence ID" value="UQF78394.1"/>
    <property type="molecule type" value="Genomic_DNA"/>
</dbReference>
<gene>
    <name evidence="2" type="ORF">M3I19_01485</name>
</gene>
<feature type="region of interest" description="Disordered" evidence="1">
    <location>
        <begin position="67"/>
        <end position="140"/>
    </location>
</feature>
<dbReference type="Proteomes" id="UP000831562">
    <property type="component" value="Chromosome"/>
</dbReference>
<feature type="compositionally biased region" description="Basic and acidic residues" evidence="1">
    <location>
        <begin position="83"/>
        <end position="126"/>
    </location>
</feature>
<reference evidence="2" key="1">
    <citation type="submission" date="2022-05" db="EMBL/GenBank/DDBJ databases">
        <title>Using nanopore sequencing to obtain complete genomes from saliva samples.</title>
        <authorList>
            <person name="Baker J.L."/>
        </authorList>
    </citation>
    <scope>NUCLEOTIDE SEQUENCE</scope>
    <source>
        <strain evidence="2">JCVI-JB-Lp32</strain>
    </source>
</reference>
<dbReference type="AlphaFoldDB" id="A0A9E7AH05"/>
<proteinExistence type="predicted"/>
<evidence type="ECO:0000313" key="3">
    <source>
        <dbReference type="Proteomes" id="UP000831562"/>
    </source>
</evidence>
<feature type="compositionally biased region" description="Low complexity" evidence="1">
    <location>
        <begin position="67"/>
        <end position="77"/>
    </location>
</feature>
<name>A0A9E7AH05_9ACTN</name>
<evidence type="ECO:0000256" key="1">
    <source>
        <dbReference type="SAM" id="MobiDB-lite"/>
    </source>
</evidence>
<sequence>MRVRMIDNITGKVVRVAKQFSKAVANAPKAVATVAKTGTVAQKVAMGIATTGLVAGGATGIVLNIPKQAPAPEQKPAITQPTKTEETKTEDTKPAEETKTEDAKPAEETKTEDAKPAEETKTEDTKSSAPAGHYESVQKSKYVEDGTYTVVTLTDDDGDPITFTTSFGTSSDAQFSTQAEAEAYLNAQHQALTQRTGRKRVIAGNTGRGFNVGETQTKGHTEYWTEQVWVSDN</sequence>
<protein>
    <submittedName>
        <fullName evidence="2">Uncharacterized protein</fullName>
    </submittedName>
</protein>
<organism evidence="2 3">
    <name type="scientific">Lancefieldella parvula</name>
    <dbReference type="NCBI Taxonomy" id="1382"/>
    <lineage>
        <taxon>Bacteria</taxon>
        <taxon>Bacillati</taxon>
        <taxon>Actinomycetota</taxon>
        <taxon>Coriobacteriia</taxon>
        <taxon>Coriobacteriales</taxon>
        <taxon>Atopobiaceae</taxon>
        <taxon>Lancefieldella</taxon>
    </lineage>
</organism>
<evidence type="ECO:0000313" key="2">
    <source>
        <dbReference type="EMBL" id="UQF78394.1"/>
    </source>
</evidence>
<accession>A0A9E7AH05</accession>